<dbReference type="CDD" id="cd03225">
    <property type="entry name" value="ABC_cobalt_CbiO_domain1"/>
    <property type="match status" value="1"/>
</dbReference>
<dbReference type="GO" id="GO:0042626">
    <property type="term" value="F:ATPase-coupled transmembrane transporter activity"/>
    <property type="evidence" value="ECO:0007669"/>
    <property type="project" value="TreeGrafter"/>
</dbReference>
<proteinExistence type="inferred from homology"/>
<keyword evidence="3 10" id="KW-0813">Transport</keyword>
<evidence type="ECO:0000256" key="10">
    <source>
        <dbReference type="RuleBase" id="RU364103"/>
    </source>
</evidence>
<evidence type="ECO:0000313" key="12">
    <source>
        <dbReference type="EMBL" id="MBB6216289.1"/>
    </source>
</evidence>
<reference evidence="12 13" key="1">
    <citation type="submission" date="2020-08" db="EMBL/GenBank/DDBJ databases">
        <title>Genomic Encyclopedia of Type Strains, Phase IV (KMG-IV): sequencing the most valuable type-strain genomes for metagenomic binning, comparative biology and taxonomic classification.</title>
        <authorList>
            <person name="Goeker M."/>
        </authorList>
    </citation>
    <scope>NUCLEOTIDE SEQUENCE [LARGE SCALE GENOMIC DNA]</scope>
    <source>
        <strain evidence="12 13">DSM 103526</strain>
    </source>
</reference>
<evidence type="ECO:0000256" key="6">
    <source>
        <dbReference type="ARBA" id="ARBA00022840"/>
    </source>
</evidence>
<evidence type="ECO:0000256" key="3">
    <source>
        <dbReference type="ARBA" id="ARBA00022448"/>
    </source>
</evidence>
<comment type="function">
    <text evidence="10">Part of an ABC transporter complex. Responsible for energy coupling to the transport system.</text>
</comment>
<dbReference type="PANTHER" id="PTHR43553:SF24">
    <property type="entry name" value="ENERGY-COUPLING FACTOR TRANSPORTER ATP-BINDING PROTEIN ECFA1"/>
    <property type="match status" value="1"/>
</dbReference>
<dbReference type="FunFam" id="3.40.50.300:FF:000224">
    <property type="entry name" value="Energy-coupling factor transporter ATP-binding protein EcfA"/>
    <property type="match status" value="1"/>
</dbReference>
<dbReference type="InterPro" id="IPR027417">
    <property type="entry name" value="P-loop_NTPase"/>
</dbReference>
<dbReference type="AlphaFoldDB" id="A0A841L1N2"/>
<comment type="caution">
    <text evidence="12">The sequence shown here is derived from an EMBL/GenBank/DDBJ whole genome shotgun (WGS) entry which is preliminary data.</text>
</comment>
<dbReference type="GO" id="GO:0005524">
    <property type="term" value="F:ATP binding"/>
    <property type="evidence" value="ECO:0007669"/>
    <property type="project" value="UniProtKB-UniRule"/>
</dbReference>
<protein>
    <recommendedName>
        <fullName evidence="10">ABC transporter ATP-binding protein</fullName>
    </recommendedName>
</protein>
<dbReference type="InterPro" id="IPR050095">
    <property type="entry name" value="ECF_ABC_transporter_ATP-bd"/>
</dbReference>
<dbReference type="InterPro" id="IPR003593">
    <property type="entry name" value="AAA+_ATPase"/>
</dbReference>
<dbReference type="NCBIfam" id="TIGR01166">
    <property type="entry name" value="cbiO"/>
    <property type="match status" value="1"/>
</dbReference>
<evidence type="ECO:0000256" key="4">
    <source>
        <dbReference type="ARBA" id="ARBA00022475"/>
    </source>
</evidence>
<keyword evidence="8 10" id="KW-0472">Membrane</keyword>
<dbReference type="InterPro" id="IPR015856">
    <property type="entry name" value="ABC_transpr_CbiO/EcfA_su"/>
</dbReference>
<evidence type="ECO:0000256" key="8">
    <source>
        <dbReference type="ARBA" id="ARBA00023136"/>
    </source>
</evidence>
<comment type="subcellular location">
    <subcellularLocation>
        <location evidence="1 10">Cell membrane</location>
        <topology evidence="1 10">Peripheral membrane protein</topology>
    </subcellularLocation>
</comment>
<evidence type="ECO:0000256" key="7">
    <source>
        <dbReference type="ARBA" id="ARBA00022967"/>
    </source>
</evidence>
<keyword evidence="4 10" id="KW-1003">Cell membrane</keyword>
<dbReference type="PROSITE" id="PS50893">
    <property type="entry name" value="ABC_TRANSPORTER_2"/>
    <property type="match status" value="1"/>
</dbReference>
<keyword evidence="5 10" id="KW-0547">Nucleotide-binding</keyword>
<dbReference type="EMBL" id="JACHEN010000013">
    <property type="protein sequence ID" value="MBB6216289.1"/>
    <property type="molecule type" value="Genomic_DNA"/>
</dbReference>
<evidence type="ECO:0000256" key="2">
    <source>
        <dbReference type="ARBA" id="ARBA00005417"/>
    </source>
</evidence>
<dbReference type="GO" id="GO:0006824">
    <property type="term" value="P:cobalt ion transport"/>
    <property type="evidence" value="ECO:0007669"/>
    <property type="project" value="InterPro"/>
</dbReference>
<dbReference type="GO" id="GO:0016887">
    <property type="term" value="F:ATP hydrolysis activity"/>
    <property type="evidence" value="ECO:0007669"/>
    <property type="project" value="InterPro"/>
</dbReference>
<organism evidence="12 13">
    <name type="scientific">Anaerosolibacter carboniphilus</name>
    <dbReference type="NCBI Taxonomy" id="1417629"/>
    <lineage>
        <taxon>Bacteria</taxon>
        <taxon>Bacillati</taxon>
        <taxon>Bacillota</taxon>
        <taxon>Clostridia</taxon>
        <taxon>Peptostreptococcales</taxon>
        <taxon>Thermotaleaceae</taxon>
        <taxon>Anaerosolibacter</taxon>
    </lineage>
</organism>
<keyword evidence="7" id="KW-1278">Translocase</keyword>
<name>A0A841L1N2_9FIRM</name>
<feature type="domain" description="ABC transporter" evidence="11">
    <location>
        <begin position="5"/>
        <end position="240"/>
    </location>
</feature>
<evidence type="ECO:0000256" key="5">
    <source>
        <dbReference type="ARBA" id="ARBA00022741"/>
    </source>
</evidence>
<dbReference type="SUPFAM" id="SSF52540">
    <property type="entry name" value="P-loop containing nucleoside triphosphate hydrolases"/>
    <property type="match status" value="1"/>
</dbReference>
<accession>A0A841L1N2</accession>
<dbReference type="PANTHER" id="PTHR43553">
    <property type="entry name" value="HEAVY METAL TRANSPORTER"/>
    <property type="match status" value="1"/>
</dbReference>
<dbReference type="Pfam" id="PF00005">
    <property type="entry name" value="ABC_tran"/>
    <property type="match status" value="1"/>
</dbReference>
<dbReference type="InterPro" id="IPR005876">
    <property type="entry name" value="Co_trans_ATP-bd"/>
</dbReference>
<keyword evidence="13" id="KW-1185">Reference proteome</keyword>
<gene>
    <name evidence="12" type="ORF">HNQ80_002388</name>
</gene>
<dbReference type="SMART" id="SM00382">
    <property type="entry name" value="AAA"/>
    <property type="match status" value="1"/>
</dbReference>
<comment type="function">
    <text evidence="9">Probably part of an ABC transporter complex. Responsible for energy coupling to the transport system.</text>
</comment>
<evidence type="ECO:0000256" key="1">
    <source>
        <dbReference type="ARBA" id="ARBA00004202"/>
    </source>
</evidence>
<evidence type="ECO:0000313" key="13">
    <source>
        <dbReference type="Proteomes" id="UP000579281"/>
    </source>
</evidence>
<dbReference type="PROSITE" id="PS00211">
    <property type="entry name" value="ABC_TRANSPORTER_1"/>
    <property type="match status" value="1"/>
</dbReference>
<dbReference type="GO" id="GO:0043190">
    <property type="term" value="C:ATP-binding cassette (ABC) transporter complex"/>
    <property type="evidence" value="ECO:0007669"/>
    <property type="project" value="TreeGrafter"/>
</dbReference>
<evidence type="ECO:0000256" key="9">
    <source>
        <dbReference type="ARBA" id="ARBA00025157"/>
    </source>
</evidence>
<evidence type="ECO:0000259" key="11">
    <source>
        <dbReference type="PROSITE" id="PS50893"/>
    </source>
</evidence>
<keyword evidence="6 10" id="KW-0067">ATP-binding</keyword>
<dbReference type="Proteomes" id="UP000579281">
    <property type="component" value="Unassembled WGS sequence"/>
</dbReference>
<dbReference type="Gene3D" id="3.40.50.300">
    <property type="entry name" value="P-loop containing nucleotide triphosphate hydrolases"/>
    <property type="match status" value="1"/>
</dbReference>
<dbReference type="RefSeq" id="WP_330602843.1">
    <property type="nucleotide sequence ID" value="NZ_JACHEN010000013.1"/>
</dbReference>
<dbReference type="InterPro" id="IPR017871">
    <property type="entry name" value="ABC_transporter-like_CS"/>
</dbReference>
<comment type="similarity">
    <text evidence="2 10">Belongs to the ABC transporter superfamily.</text>
</comment>
<sequence length="276" mass="31732">MEYIIETKDLEFSYPDGTQALKKLSIALEKGKKIAIIGPNGAGKTTLFLNLNGVYTPHRGQVWYQGETMNYSKKEIFEMRKNIGIVFQDANVQLFSANVFQEVSFGPMNLGLPKDEVRKKVEEALIKTDLIHLRDKPIHFLSGGQKKRVSIADILAMDPEVIFLDEPTAFIDPKTSNELMLFFDQLNQERKTIVLSTHDMDKVYPWADYIFVMVDGRIIGEGVPQELFRDRELLEEAGLEKPWIIEAYEELIKNKPYLAQEEVPRTKEALFKLMLK</sequence>
<dbReference type="InterPro" id="IPR003439">
    <property type="entry name" value="ABC_transporter-like_ATP-bd"/>
</dbReference>